<evidence type="ECO:0000313" key="3">
    <source>
        <dbReference type="EMBL" id="KAL0446697.1"/>
    </source>
</evidence>
<feature type="region of interest" description="Disordered" evidence="2">
    <location>
        <begin position="512"/>
        <end position="557"/>
    </location>
</feature>
<feature type="region of interest" description="Disordered" evidence="2">
    <location>
        <begin position="373"/>
        <end position="422"/>
    </location>
</feature>
<comment type="similarity">
    <text evidence="1">Belongs to the alkB family.</text>
</comment>
<dbReference type="GO" id="GO:0006402">
    <property type="term" value="P:mRNA catabolic process"/>
    <property type="evidence" value="ECO:0007669"/>
    <property type="project" value="InterPro"/>
</dbReference>
<gene>
    <name evidence="3" type="ORF">Slati_1797600</name>
</gene>
<dbReference type="SUPFAM" id="SSF51197">
    <property type="entry name" value="Clavaminate synthase-like"/>
    <property type="match status" value="1"/>
</dbReference>
<comment type="caution">
    <text evidence="3">The sequence shown here is derived from an EMBL/GenBank/DDBJ whole genome shotgun (WGS) entry which is preliminary data.</text>
</comment>
<reference evidence="3" key="1">
    <citation type="submission" date="2020-06" db="EMBL/GenBank/DDBJ databases">
        <authorList>
            <person name="Li T."/>
            <person name="Hu X."/>
            <person name="Zhang T."/>
            <person name="Song X."/>
            <person name="Zhang H."/>
            <person name="Dai N."/>
            <person name="Sheng W."/>
            <person name="Hou X."/>
            <person name="Wei L."/>
        </authorList>
    </citation>
    <scope>NUCLEOTIDE SEQUENCE</scope>
    <source>
        <strain evidence="3">KEN1</strain>
        <tissue evidence="3">Leaf</tissue>
    </source>
</reference>
<dbReference type="GO" id="GO:0032451">
    <property type="term" value="F:demethylase activity"/>
    <property type="evidence" value="ECO:0007669"/>
    <property type="project" value="InterPro"/>
</dbReference>
<dbReference type="AlphaFoldDB" id="A0AAW2WXQ0"/>
<dbReference type="PANTHER" id="PTHR31447">
    <property type="entry name" value="HYDROXYPROLINE-RICH GLYCOPROTEIN FAMILY PROTEIN-RELATED"/>
    <property type="match status" value="1"/>
</dbReference>
<organism evidence="3">
    <name type="scientific">Sesamum latifolium</name>
    <dbReference type="NCBI Taxonomy" id="2727402"/>
    <lineage>
        <taxon>Eukaryota</taxon>
        <taxon>Viridiplantae</taxon>
        <taxon>Streptophyta</taxon>
        <taxon>Embryophyta</taxon>
        <taxon>Tracheophyta</taxon>
        <taxon>Spermatophyta</taxon>
        <taxon>Magnoliopsida</taxon>
        <taxon>eudicotyledons</taxon>
        <taxon>Gunneridae</taxon>
        <taxon>Pentapetalae</taxon>
        <taxon>asterids</taxon>
        <taxon>lamiids</taxon>
        <taxon>Lamiales</taxon>
        <taxon>Pedaliaceae</taxon>
        <taxon>Sesamum</taxon>
    </lineage>
</organism>
<feature type="compositionally biased region" description="Basic and acidic residues" evidence="2">
    <location>
        <begin position="540"/>
        <end position="557"/>
    </location>
</feature>
<dbReference type="EMBL" id="JACGWN010000006">
    <property type="protein sequence ID" value="KAL0446697.1"/>
    <property type="molecule type" value="Genomic_DNA"/>
</dbReference>
<dbReference type="InterPro" id="IPR044842">
    <property type="entry name" value="ALKBH9B/ALKBH10B-like"/>
</dbReference>
<dbReference type="Gene3D" id="2.60.120.590">
    <property type="entry name" value="Alpha-ketoglutarate-dependent dioxygenase AlkB-like"/>
    <property type="match status" value="1"/>
</dbReference>
<dbReference type="InterPro" id="IPR037151">
    <property type="entry name" value="AlkB-like_sf"/>
</dbReference>
<feature type="compositionally biased region" description="Low complexity" evidence="2">
    <location>
        <begin position="373"/>
        <end position="382"/>
    </location>
</feature>
<reference evidence="3" key="2">
    <citation type="journal article" date="2024" name="Plant">
        <title>Genomic evolution and insights into agronomic trait innovations of Sesamum species.</title>
        <authorList>
            <person name="Miao H."/>
            <person name="Wang L."/>
            <person name="Qu L."/>
            <person name="Liu H."/>
            <person name="Sun Y."/>
            <person name="Le M."/>
            <person name="Wang Q."/>
            <person name="Wei S."/>
            <person name="Zheng Y."/>
            <person name="Lin W."/>
            <person name="Duan Y."/>
            <person name="Cao H."/>
            <person name="Xiong S."/>
            <person name="Wang X."/>
            <person name="Wei L."/>
            <person name="Li C."/>
            <person name="Ma Q."/>
            <person name="Ju M."/>
            <person name="Zhao R."/>
            <person name="Li G."/>
            <person name="Mu C."/>
            <person name="Tian Q."/>
            <person name="Mei H."/>
            <person name="Zhang T."/>
            <person name="Gao T."/>
            <person name="Zhang H."/>
        </authorList>
    </citation>
    <scope>NUCLEOTIDE SEQUENCE</scope>
    <source>
        <strain evidence="3">KEN1</strain>
    </source>
</reference>
<name>A0AAW2WXQ0_9LAMI</name>
<accession>A0AAW2WXQ0</accession>
<feature type="compositionally biased region" description="Polar residues" evidence="2">
    <location>
        <begin position="526"/>
        <end position="535"/>
    </location>
</feature>
<evidence type="ECO:0000256" key="2">
    <source>
        <dbReference type="SAM" id="MobiDB-lite"/>
    </source>
</evidence>
<dbReference type="PANTHER" id="PTHR31447:SF0">
    <property type="entry name" value="HYDROXYPROLINE-RICH GLYCOPROTEIN FAMILY PROTEIN"/>
    <property type="match status" value="1"/>
</dbReference>
<sequence length="557" mass="60231">MAMQSAAVVVPEKIPVQWYNNQQQQPHHQMDEREGFLMWLRGEFAAANAIIDALCHHLRTVGDPGEYDGVIGSIQQRRCNWNPILHMQQYFSVAEVVYALQQDFSASLSDKAIESTLVLRQIAVVSGDVGIYVTELNEKSEADSLVTRQGSTQGAVNHADEVEGSRGVDASPLALEEKRNLDVSPKTFVANEICDGKSVNVVEGMKLYEDQVDDSEISKLIALVNDLRAAGRRGQLQDLKTEPIPASLQDVIEQLLAEQVVSTKPDSCIIDIFNEGDHSQPHIWPQWFGRPVCVLFLTECEMSFGRVIAVDHPGDYRGALKLSLTPGSMLVMQGRSADFTRHAIPSLRKHRILVTLVKSQPKKINAADVHRFPSASAPSSNWAPPPSRSPSHIRPVAAKHFGPVPPTGVLPAPTARQQLPPPNSIQPIFVPAPVATGIVFPAPVALPPASAGCITAPPRHTPVRLPVPGTGVFLPSQNSNNSSNQPAPTLASENTIIETPAVSEHHGAVKSNGIQEADVQVPKQECNGSTDQTSGGAAITKEEEHDTHDPEKAAEAV</sequence>
<protein>
    <submittedName>
        <fullName evidence="3">RNA demethylase ALKB</fullName>
    </submittedName>
</protein>
<proteinExistence type="inferred from homology"/>
<dbReference type="GO" id="GO:0003729">
    <property type="term" value="F:mRNA binding"/>
    <property type="evidence" value="ECO:0007669"/>
    <property type="project" value="InterPro"/>
</dbReference>
<evidence type="ECO:0000256" key="1">
    <source>
        <dbReference type="ARBA" id="ARBA00007879"/>
    </source>
</evidence>